<dbReference type="GO" id="GO:0006508">
    <property type="term" value="P:proteolysis"/>
    <property type="evidence" value="ECO:0007669"/>
    <property type="project" value="UniProtKB-KW"/>
</dbReference>
<evidence type="ECO:0000256" key="6">
    <source>
        <dbReference type="ARBA" id="ARBA00022801"/>
    </source>
</evidence>
<dbReference type="AlphaFoldDB" id="A0A2X0M5N6"/>
<feature type="region of interest" description="Disordered" evidence="8">
    <location>
        <begin position="534"/>
        <end position="579"/>
    </location>
</feature>
<sequence length="948" mass="102593">MRARRNTVGSFSRKDEQPQGIYHVGLINLGNSCFYNTILQALAVSRPLEDIIADPPTTSPALLALSPASPSYNADPAQLLSPLPITSALLALLTKLDASKEIARGKNLTFNPKALLRQMSLKHEEYAHATQQDAHEMLRHLIDGIMMEEVDVRRSIDPLLQILSQLIKKVRATRPRPTKGRPSQQRRMTIRGLDPMRHSDNPLMTPVREESGMGTPTEAGDDEEGADEEVSDGSSSSSSSDSDSDDEVNDPFEIGPDGTPQLKMRPFISSIFEGKLTSVVVCDECKHVSQTTEDFMDISLSLRDDVGQKIRKRDRIRRTLGGGFFGKRSETNDSVGSGSSNSAASTTASKPRVSITLSETKTSTSASETEESDAEVEARSRRASVDTSTLPTQQRYAGWTAGGPNSKSRDPSPLGRALSVLSSRSGDGSRRRTRKGKIPKPTVEQIDYIRKVLVEIPPPTSSLPPQLRFARPPGSKAPLPPPATTTTSVSNEQMSTDLYECFRQFTSVEVLEGENAFACKNCWKFLNPDLVRQRQDEKDARRREKDALKAEKRRNGRRVSDAKTHISEEAGLRTVVNSPLQSPQLENARTLSASLPGSLTSANPASNGAGVISPEFALLSLATSPSVLSERSLASEPASTVPDSGAETDDDAALADTEDGHTTDSASVLELSPAAGGPKTPLTVANVEALDPSSTRTHVVATSASAAASVQSSSSVAASKSGASLSTRFSSSSKSTSSIAIPATLKAPPRHLLRRAHKRYLISARDLPPVLVVHLKRFQNASKSSLFGTSFMNLKKRDDDLSFPEQLDLTPFLAPLEKPPKQTTRARHATRPSTSSNHSVPTPPPIETEKVVGGALYRLYAAVVHYGTLSTGHYSAFVLSNRYGHGQGGTERRRWMFCSDEDVHAVSVEEVLKCKAYILFYERVLPVTGSLVSSPVVEEDESPIKSSL</sequence>
<evidence type="ECO:0000256" key="4">
    <source>
        <dbReference type="ARBA" id="ARBA00022670"/>
    </source>
</evidence>
<dbReference type="OrthoDB" id="420187at2759"/>
<keyword evidence="4" id="KW-0645">Protease</keyword>
<dbReference type="EMBL" id="FMWP01000048">
    <property type="protein sequence ID" value="SCZ93581.1"/>
    <property type="molecule type" value="Genomic_DNA"/>
</dbReference>
<evidence type="ECO:0000259" key="9">
    <source>
        <dbReference type="PROSITE" id="PS50235"/>
    </source>
</evidence>
<dbReference type="GO" id="GO:0005829">
    <property type="term" value="C:cytosol"/>
    <property type="evidence" value="ECO:0007669"/>
    <property type="project" value="TreeGrafter"/>
</dbReference>
<feature type="compositionally biased region" description="Acidic residues" evidence="8">
    <location>
        <begin position="219"/>
        <end position="231"/>
    </location>
</feature>
<dbReference type="GO" id="GO:0004843">
    <property type="term" value="F:cysteine-type deubiquitinase activity"/>
    <property type="evidence" value="ECO:0007669"/>
    <property type="project" value="UniProtKB-EC"/>
</dbReference>
<dbReference type="InterPro" id="IPR001394">
    <property type="entry name" value="Peptidase_C19_UCH"/>
</dbReference>
<feature type="compositionally biased region" description="Basic and acidic residues" evidence="8">
    <location>
        <begin position="558"/>
        <end position="571"/>
    </location>
</feature>
<comment type="similarity">
    <text evidence="2">Belongs to the peptidase C19 family.</text>
</comment>
<organism evidence="10 11">
    <name type="scientific">Microbotryum saponariae</name>
    <dbReference type="NCBI Taxonomy" id="289078"/>
    <lineage>
        <taxon>Eukaryota</taxon>
        <taxon>Fungi</taxon>
        <taxon>Dikarya</taxon>
        <taxon>Basidiomycota</taxon>
        <taxon>Pucciniomycotina</taxon>
        <taxon>Microbotryomycetes</taxon>
        <taxon>Microbotryales</taxon>
        <taxon>Microbotryaceae</taxon>
        <taxon>Microbotryum</taxon>
    </lineage>
</organism>
<feature type="compositionally biased region" description="Acidic residues" evidence="8">
    <location>
        <begin position="646"/>
        <end position="657"/>
    </location>
</feature>
<dbReference type="PANTHER" id="PTHR24006:SF888">
    <property type="entry name" value="UBIQUITIN CARBOXYL-TERMINAL HYDROLASE 30"/>
    <property type="match status" value="1"/>
</dbReference>
<dbReference type="PANTHER" id="PTHR24006">
    <property type="entry name" value="UBIQUITIN CARBOXYL-TERMINAL HYDROLASE"/>
    <property type="match status" value="1"/>
</dbReference>
<evidence type="ECO:0000256" key="2">
    <source>
        <dbReference type="ARBA" id="ARBA00009085"/>
    </source>
</evidence>
<dbReference type="Pfam" id="PF00443">
    <property type="entry name" value="UCH"/>
    <property type="match status" value="1"/>
</dbReference>
<evidence type="ECO:0000256" key="7">
    <source>
        <dbReference type="ARBA" id="ARBA00022807"/>
    </source>
</evidence>
<protein>
    <recommendedName>
        <fullName evidence="3">ubiquitinyl hydrolase 1</fullName>
        <ecNumber evidence="3">3.4.19.12</ecNumber>
    </recommendedName>
</protein>
<dbReference type="Gene3D" id="3.90.70.10">
    <property type="entry name" value="Cysteine proteinases"/>
    <property type="match status" value="2"/>
</dbReference>
<dbReference type="InterPro" id="IPR038765">
    <property type="entry name" value="Papain-like_cys_pep_sf"/>
</dbReference>
<feature type="region of interest" description="Disordered" evidence="8">
    <location>
        <begin position="321"/>
        <end position="442"/>
    </location>
</feature>
<keyword evidence="7" id="KW-0788">Thiol protease</keyword>
<feature type="region of interest" description="Disordered" evidence="8">
    <location>
        <begin position="814"/>
        <end position="847"/>
    </location>
</feature>
<keyword evidence="6" id="KW-0378">Hydrolase</keyword>
<dbReference type="PROSITE" id="PS50235">
    <property type="entry name" value="USP_3"/>
    <property type="match status" value="1"/>
</dbReference>
<accession>A0A2X0M5N6</accession>
<dbReference type="GO" id="GO:0005634">
    <property type="term" value="C:nucleus"/>
    <property type="evidence" value="ECO:0007669"/>
    <property type="project" value="TreeGrafter"/>
</dbReference>
<dbReference type="EC" id="3.4.19.12" evidence="3"/>
<dbReference type="InterPro" id="IPR028889">
    <property type="entry name" value="USP"/>
</dbReference>
<comment type="catalytic activity">
    <reaction evidence="1">
        <text>Thiol-dependent hydrolysis of ester, thioester, amide, peptide and isopeptide bonds formed by the C-terminal Gly of ubiquitin (a 76-residue protein attached to proteins as an intracellular targeting signal).</text>
        <dbReference type="EC" id="3.4.19.12"/>
    </reaction>
</comment>
<feature type="compositionally biased region" description="Polar residues" evidence="8">
    <location>
        <begin position="385"/>
        <end position="395"/>
    </location>
</feature>
<feature type="region of interest" description="Disordered" evidence="8">
    <location>
        <begin position="171"/>
        <end position="263"/>
    </location>
</feature>
<evidence type="ECO:0000256" key="3">
    <source>
        <dbReference type="ARBA" id="ARBA00012759"/>
    </source>
</evidence>
<dbReference type="STRING" id="289078.A0A2X0M5N6"/>
<evidence type="ECO:0000256" key="5">
    <source>
        <dbReference type="ARBA" id="ARBA00022786"/>
    </source>
</evidence>
<dbReference type="GO" id="GO:0016579">
    <property type="term" value="P:protein deubiquitination"/>
    <property type="evidence" value="ECO:0007669"/>
    <property type="project" value="InterPro"/>
</dbReference>
<gene>
    <name evidence="10" type="ORF">BZ3500_MVSOF-1268-A1-R1_CHR6-3G08752</name>
</gene>
<evidence type="ECO:0000256" key="8">
    <source>
        <dbReference type="SAM" id="MobiDB-lite"/>
    </source>
</evidence>
<evidence type="ECO:0000256" key="1">
    <source>
        <dbReference type="ARBA" id="ARBA00000707"/>
    </source>
</evidence>
<feature type="region of interest" description="Disordered" evidence="8">
    <location>
        <begin position="630"/>
        <end position="665"/>
    </location>
</feature>
<feature type="compositionally biased region" description="Low complexity" evidence="8">
    <location>
        <begin position="356"/>
        <end position="367"/>
    </location>
</feature>
<proteinExistence type="inferred from homology"/>
<keyword evidence="5" id="KW-0833">Ubl conjugation pathway</keyword>
<feature type="compositionally biased region" description="Low complexity" evidence="8">
    <location>
        <begin position="232"/>
        <end position="241"/>
    </location>
</feature>
<feature type="domain" description="USP" evidence="9">
    <location>
        <begin position="24"/>
        <end position="924"/>
    </location>
</feature>
<feature type="compositionally biased region" description="Basic and acidic residues" evidence="8">
    <location>
        <begin position="534"/>
        <end position="550"/>
    </location>
</feature>
<evidence type="ECO:0000313" key="11">
    <source>
        <dbReference type="Proteomes" id="UP000249723"/>
    </source>
</evidence>
<dbReference type="SUPFAM" id="SSF54001">
    <property type="entry name" value="Cysteine proteinases"/>
    <property type="match status" value="1"/>
</dbReference>
<feature type="compositionally biased region" description="Polar residues" evidence="8">
    <location>
        <begin position="831"/>
        <end position="840"/>
    </location>
</feature>
<dbReference type="InterPro" id="IPR050164">
    <property type="entry name" value="Peptidase_C19"/>
</dbReference>
<evidence type="ECO:0000313" key="10">
    <source>
        <dbReference type="EMBL" id="SCZ93581.1"/>
    </source>
</evidence>
<feature type="region of interest" description="Disordered" evidence="8">
    <location>
        <begin position="459"/>
        <end position="491"/>
    </location>
</feature>
<keyword evidence="11" id="KW-1185">Reference proteome</keyword>
<reference evidence="11" key="1">
    <citation type="submission" date="2016-10" db="EMBL/GenBank/DDBJ databases">
        <authorList>
            <person name="Jeantristanb JTB J.-T."/>
            <person name="Ricardo R."/>
        </authorList>
    </citation>
    <scope>NUCLEOTIDE SEQUENCE [LARGE SCALE GENOMIC DNA]</scope>
</reference>
<name>A0A2X0M5N6_9BASI</name>
<dbReference type="Proteomes" id="UP000249723">
    <property type="component" value="Unassembled WGS sequence"/>
</dbReference>
<feature type="compositionally biased region" description="Low complexity" evidence="8">
    <location>
        <begin position="332"/>
        <end position="349"/>
    </location>
</feature>